<dbReference type="InterPro" id="IPR009072">
    <property type="entry name" value="Histone-fold"/>
</dbReference>
<accession>A0A0D7AP26</accession>
<dbReference type="Proteomes" id="UP000054144">
    <property type="component" value="Unassembled WGS sequence"/>
</dbReference>
<keyword evidence="5" id="KW-1185">Reference proteome</keyword>
<reference evidence="4 5" key="1">
    <citation type="journal article" date="2015" name="Fungal Genet. Biol.">
        <title>Evolution of novel wood decay mechanisms in Agaricales revealed by the genome sequences of Fistulina hepatica and Cylindrobasidium torrendii.</title>
        <authorList>
            <person name="Floudas D."/>
            <person name="Held B.W."/>
            <person name="Riley R."/>
            <person name="Nagy L.G."/>
            <person name="Koehler G."/>
            <person name="Ransdell A.S."/>
            <person name="Younus H."/>
            <person name="Chow J."/>
            <person name="Chiniquy J."/>
            <person name="Lipzen A."/>
            <person name="Tritt A."/>
            <person name="Sun H."/>
            <person name="Haridas S."/>
            <person name="LaButti K."/>
            <person name="Ohm R.A."/>
            <person name="Kues U."/>
            <person name="Blanchette R.A."/>
            <person name="Grigoriev I.V."/>
            <person name="Minto R.E."/>
            <person name="Hibbett D.S."/>
        </authorList>
    </citation>
    <scope>NUCLEOTIDE SEQUENCE [LARGE SCALE GENOMIC DNA]</scope>
    <source>
        <strain evidence="4 5">ATCC 64428</strain>
    </source>
</reference>
<dbReference type="InterPro" id="IPR050568">
    <property type="entry name" value="Transcr_DNA_Rep_Reg"/>
</dbReference>
<evidence type="ECO:0000256" key="2">
    <source>
        <dbReference type="ARBA" id="ARBA00023242"/>
    </source>
</evidence>
<proteinExistence type="predicted"/>
<dbReference type="Pfam" id="PF00808">
    <property type="entry name" value="CBFD_NFYB_HMF"/>
    <property type="match status" value="1"/>
</dbReference>
<feature type="non-terminal residue" evidence="4">
    <location>
        <position position="95"/>
    </location>
</feature>
<dbReference type="PANTHER" id="PTHR10252">
    <property type="entry name" value="HISTONE-LIKE TRANSCRIPTION FACTOR CCAAT-RELATED"/>
    <property type="match status" value="1"/>
</dbReference>
<dbReference type="SUPFAM" id="SSF47113">
    <property type="entry name" value="Histone-fold"/>
    <property type="match status" value="1"/>
</dbReference>
<dbReference type="EMBL" id="KN881628">
    <property type="protein sequence ID" value="KIY53071.1"/>
    <property type="molecule type" value="Genomic_DNA"/>
</dbReference>
<dbReference type="PANTHER" id="PTHR10252:SF54">
    <property type="entry name" value="CHROMATIN ACCESSIBILITY COMPLEX PROTEIN 1"/>
    <property type="match status" value="1"/>
</dbReference>
<feature type="domain" description="Transcription factor CBF/NF-Y/archaeal histone" evidence="3">
    <location>
        <begin position="23"/>
        <end position="83"/>
    </location>
</feature>
<evidence type="ECO:0000256" key="1">
    <source>
        <dbReference type="ARBA" id="ARBA00004123"/>
    </source>
</evidence>
<dbReference type="GO" id="GO:0006261">
    <property type="term" value="P:DNA-templated DNA replication"/>
    <property type="evidence" value="ECO:0007669"/>
    <property type="project" value="TreeGrafter"/>
</dbReference>
<sequence length="95" mass="10864">HESKKRERKEAAPLVHEVGRSVLPHARVMKIIKADKDIPIVAREAAFLISLATEHFIKRLVEAGHHAAEREKRTVVQHKDLATVARKVDEFLFLE</sequence>
<dbReference type="OrthoDB" id="636685at2759"/>
<organism evidence="4 5">
    <name type="scientific">Fistulina hepatica ATCC 64428</name>
    <dbReference type="NCBI Taxonomy" id="1128425"/>
    <lineage>
        <taxon>Eukaryota</taxon>
        <taxon>Fungi</taxon>
        <taxon>Dikarya</taxon>
        <taxon>Basidiomycota</taxon>
        <taxon>Agaricomycotina</taxon>
        <taxon>Agaricomycetes</taxon>
        <taxon>Agaricomycetidae</taxon>
        <taxon>Agaricales</taxon>
        <taxon>Fistulinaceae</taxon>
        <taxon>Fistulina</taxon>
    </lineage>
</organism>
<dbReference type="AlphaFoldDB" id="A0A0D7AP26"/>
<protein>
    <recommendedName>
        <fullName evidence="3">Transcription factor CBF/NF-Y/archaeal histone domain-containing protein</fullName>
    </recommendedName>
</protein>
<keyword evidence="2" id="KW-0539">Nucleus</keyword>
<evidence type="ECO:0000259" key="3">
    <source>
        <dbReference type="Pfam" id="PF00808"/>
    </source>
</evidence>
<dbReference type="Gene3D" id="1.10.20.10">
    <property type="entry name" value="Histone, subunit A"/>
    <property type="match status" value="1"/>
</dbReference>
<gene>
    <name evidence="4" type="ORF">FISHEDRAFT_9015</name>
</gene>
<dbReference type="CDD" id="cd23645">
    <property type="entry name" value="HFD_Dpb3-like"/>
    <property type="match status" value="1"/>
</dbReference>
<dbReference type="GO" id="GO:0008623">
    <property type="term" value="C:CHRAC"/>
    <property type="evidence" value="ECO:0007669"/>
    <property type="project" value="TreeGrafter"/>
</dbReference>
<dbReference type="InterPro" id="IPR003958">
    <property type="entry name" value="CBFA_NFYB_domain"/>
</dbReference>
<name>A0A0D7AP26_9AGAR</name>
<evidence type="ECO:0000313" key="4">
    <source>
        <dbReference type="EMBL" id="KIY53071.1"/>
    </source>
</evidence>
<dbReference type="GO" id="GO:0046982">
    <property type="term" value="F:protein heterodimerization activity"/>
    <property type="evidence" value="ECO:0007669"/>
    <property type="project" value="InterPro"/>
</dbReference>
<feature type="non-terminal residue" evidence="4">
    <location>
        <position position="1"/>
    </location>
</feature>
<comment type="subcellular location">
    <subcellularLocation>
        <location evidence="1">Nucleus</location>
    </subcellularLocation>
</comment>
<evidence type="ECO:0000313" key="5">
    <source>
        <dbReference type="Proteomes" id="UP000054144"/>
    </source>
</evidence>